<dbReference type="PROSITE" id="PS00116">
    <property type="entry name" value="DNA_POLYMERASE_B"/>
    <property type="match status" value="1"/>
</dbReference>
<evidence type="ECO:0000313" key="20">
    <source>
        <dbReference type="WBParaSite" id="HDID_0000962901-mRNA-1"/>
    </source>
</evidence>
<dbReference type="Gene3D" id="1.10.132.60">
    <property type="entry name" value="DNA polymerase family B, C-terminal domain"/>
    <property type="match status" value="1"/>
</dbReference>
<dbReference type="GO" id="GO:0003682">
    <property type="term" value="F:chromatin binding"/>
    <property type="evidence" value="ECO:0007669"/>
    <property type="project" value="TreeGrafter"/>
</dbReference>
<evidence type="ECO:0000256" key="3">
    <source>
        <dbReference type="ARBA" id="ARBA00022679"/>
    </source>
</evidence>
<dbReference type="NCBIfam" id="TIGR00592">
    <property type="entry name" value="pol2"/>
    <property type="match status" value="2"/>
</dbReference>
<keyword evidence="7" id="KW-0863">Zinc-finger</keyword>
<feature type="domain" description="Zinc finger DNA-directed DNA polymerase family B alpha" evidence="16">
    <location>
        <begin position="1361"/>
        <end position="1566"/>
    </location>
</feature>
<gene>
    <name evidence="18" type="ORF">HDID_LOCUS9627</name>
</gene>
<dbReference type="EC" id="2.7.7.7" evidence="12"/>
<reference evidence="20" key="1">
    <citation type="submission" date="2017-02" db="UniProtKB">
        <authorList>
            <consortium name="WormBaseParasite"/>
        </authorList>
    </citation>
    <scope>IDENTIFICATION</scope>
</reference>
<evidence type="ECO:0000256" key="9">
    <source>
        <dbReference type="ARBA" id="ARBA00022932"/>
    </source>
</evidence>
<dbReference type="STRING" id="6216.A0A0R3SVL6"/>
<evidence type="ECO:0000256" key="1">
    <source>
        <dbReference type="ARBA" id="ARBA00004123"/>
    </source>
</evidence>
<dbReference type="Pfam" id="PF03104">
    <property type="entry name" value="DNA_pol_B_exo1"/>
    <property type="match status" value="1"/>
</dbReference>
<evidence type="ECO:0000256" key="6">
    <source>
        <dbReference type="ARBA" id="ARBA00022723"/>
    </source>
</evidence>
<evidence type="ECO:0000259" key="14">
    <source>
        <dbReference type="Pfam" id="PF00136"/>
    </source>
</evidence>
<feature type="compositionally biased region" description="Basic and acidic residues" evidence="13">
    <location>
        <begin position="838"/>
        <end position="852"/>
    </location>
</feature>
<comment type="similarity">
    <text evidence="2 12">Belongs to the DNA polymerase type-B family.</text>
</comment>
<dbReference type="Gene3D" id="2.40.50.730">
    <property type="match status" value="1"/>
</dbReference>
<dbReference type="Gene3D" id="3.30.70.2820">
    <property type="match status" value="1"/>
</dbReference>
<proteinExistence type="inferred from homology"/>
<name>A0A0R3SVL6_HYMDI</name>
<dbReference type="GO" id="GO:0006272">
    <property type="term" value="P:leading strand elongation"/>
    <property type="evidence" value="ECO:0007669"/>
    <property type="project" value="TreeGrafter"/>
</dbReference>
<keyword evidence="6" id="KW-0479">Metal-binding</keyword>
<dbReference type="GO" id="GO:0005658">
    <property type="term" value="C:alpha DNA polymerase:primase complex"/>
    <property type="evidence" value="ECO:0007669"/>
    <property type="project" value="TreeGrafter"/>
</dbReference>
<dbReference type="InterPro" id="IPR042087">
    <property type="entry name" value="DNA_pol_B_thumb"/>
</dbReference>
<comment type="subcellular location">
    <subcellularLocation>
        <location evidence="1">Nucleus</location>
    </subcellularLocation>
</comment>
<dbReference type="FunFam" id="1.10.132.60:FF:000004">
    <property type="entry name" value="DNA polymerase"/>
    <property type="match status" value="1"/>
</dbReference>
<dbReference type="EMBL" id="UYSG01011347">
    <property type="protein sequence ID" value="VDL62012.1"/>
    <property type="molecule type" value="Genomic_DNA"/>
</dbReference>
<evidence type="ECO:0000313" key="18">
    <source>
        <dbReference type="EMBL" id="VDL62012.1"/>
    </source>
</evidence>
<evidence type="ECO:0000256" key="2">
    <source>
        <dbReference type="ARBA" id="ARBA00005755"/>
    </source>
</evidence>
<accession>A0A0R3SVL6</accession>
<evidence type="ECO:0000256" key="4">
    <source>
        <dbReference type="ARBA" id="ARBA00022695"/>
    </source>
</evidence>
<evidence type="ECO:0000256" key="5">
    <source>
        <dbReference type="ARBA" id="ARBA00022705"/>
    </source>
</evidence>
<feature type="domain" description="DNA-directed DNA polymerase family B multifunctional" evidence="14">
    <location>
        <begin position="797"/>
        <end position="1306"/>
    </location>
</feature>
<keyword evidence="5 12" id="KW-0235">DNA replication</keyword>
<dbReference type="GO" id="GO:0000166">
    <property type="term" value="F:nucleotide binding"/>
    <property type="evidence" value="ECO:0007669"/>
    <property type="project" value="InterPro"/>
</dbReference>
<evidence type="ECO:0000256" key="7">
    <source>
        <dbReference type="ARBA" id="ARBA00022771"/>
    </source>
</evidence>
<dbReference type="Pfam" id="PF12254">
    <property type="entry name" value="DNA_pol_alpha_N"/>
    <property type="match status" value="1"/>
</dbReference>
<dbReference type="GO" id="GO:0003887">
    <property type="term" value="F:DNA-directed DNA polymerase activity"/>
    <property type="evidence" value="ECO:0007669"/>
    <property type="project" value="UniProtKB-KW"/>
</dbReference>
<dbReference type="GO" id="GO:0006273">
    <property type="term" value="P:lagging strand elongation"/>
    <property type="evidence" value="ECO:0007669"/>
    <property type="project" value="TreeGrafter"/>
</dbReference>
<comment type="catalytic activity">
    <reaction evidence="12">
        <text>DNA(n) + a 2'-deoxyribonucleoside 5'-triphosphate = DNA(n+1) + diphosphate</text>
        <dbReference type="Rhea" id="RHEA:22508"/>
        <dbReference type="Rhea" id="RHEA-COMP:17339"/>
        <dbReference type="Rhea" id="RHEA-COMP:17340"/>
        <dbReference type="ChEBI" id="CHEBI:33019"/>
        <dbReference type="ChEBI" id="CHEBI:61560"/>
        <dbReference type="ChEBI" id="CHEBI:173112"/>
        <dbReference type="EC" id="2.7.7.7"/>
    </reaction>
</comment>
<reference evidence="18 19" key="2">
    <citation type="submission" date="2018-11" db="EMBL/GenBank/DDBJ databases">
        <authorList>
            <consortium name="Pathogen Informatics"/>
        </authorList>
    </citation>
    <scope>NUCLEOTIDE SEQUENCE [LARGE SCALE GENOMIC DNA]</scope>
</reference>
<dbReference type="GO" id="GO:0003688">
    <property type="term" value="F:DNA replication origin binding"/>
    <property type="evidence" value="ECO:0007669"/>
    <property type="project" value="TreeGrafter"/>
</dbReference>
<keyword evidence="4 12" id="KW-0548">Nucleotidyltransferase</keyword>
<feature type="compositionally biased region" description="Polar residues" evidence="13">
    <location>
        <begin position="168"/>
        <end position="179"/>
    </location>
</feature>
<dbReference type="SMART" id="SM00486">
    <property type="entry name" value="POLBc"/>
    <property type="match status" value="1"/>
</dbReference>
<dbReference type="InterPro" id="IPR038256">
    <property type="entry name" value="Pol_alpha_znc_sf"/>
</dbReference>
<keyword evidence="11" id="KW-0539">Nucleus</keyword>
<dbReference type="InterPro" id="IPR006133">
    <property type="entry name" value="DNA-dir_DNA_pol_B_exonuc"/>
</dbReference>
<dbReference type="InterPro" id="IPR015088">
    <property type="entry name" value="Znf_DNA-dir_DNA_pol_B_alpha"/>
</dbReference>
<dbReference type="Pfam" id="PF00136">
    <property type="entry name" value="DNA_pol_B"/>
    <property type="match status" value="1"/>
</dbReference>
<keyword evidence="8" id="KW-0862">Zinc</keyword>
<dbReference type="Proteomes" id="UP000274504">
    <property type="component" value="Unassembled WGS sequence"/>
</dbReference>
<evidence type="ECO:0000256" key="11">
    <source>
        <dbReference type="ARBA" id="ARBA00023242"/>
    </source>
</evidence>
<dbReference type="CDD" id="cd05776">
    <property type="entry name" value="DNA_polB_alpha_exo"/>
    <property type="match status" value="1"/>
</dbReference>
<evidence type="ECO:0000259" key="17">
    <source>
        <dbReference type="Pfam" id="PF12254"/>
    </source>
</evidence>
<evidence type="ECO:0000256" key="10">
    <source>
        <dbReference type="ARBA" id="ARBA00023125"/>
    </source>
</evidence>
<dbReference type="InterPro" id="IPR006134">
    <property type="entry name" value="DNA-dir_DNA_pol_B_multi_dom"/>
</dbReference>
<dbReference type="InterPro" id="IPR024647">
    <property type="entry name" value="DNA_pol_a_cat_su_N"/>
</dbReference>
<dbReference type="GO" id="GO:0003697">
    <property type="term" value="F:single-stranded DNA binding"/>
    <property type="evidence" value="ECO:0007669"/>
    <property type="project" value="TreeGrafter"/>
</dbReference>
<keyword evidence="9 12" id="KW-0239">DNA-directed DNA polymerase</keyword>
<dbReference type="SUPFAM" id="SSF53098">
    <property type="entry name" value="Ribonuclease H-like"/>
    <property type="match status" value="1"/>
</dbReference>
<feature type="region of interest" description="Disordered" evidence="13">
    <location>
        <begin position="822"/>
        <end position="855"/>
    </location>
</feature>
<evidence type="ECO:0000313" key="19">
    <source>
        <dbReference type="Proteomes" id="UP000274504"/>
    </source>
</evidence>
<dbReference type="InterPro" id="IPR012337">
    <property type="entry name" value="RNaseH-like_sf"/>
</dbReference>
<dbReference type="InterPro" id="IPR045846">
    <property type="entry name" value="POLBc_alpha"/>
</dbReference>
<dbReference type="Pfam" id="PF08996">
    <property type="entry name" value="zf-DNA_Pol"/>
    <property type="match status" value="1"/>
</dbReference>
<dbReference type="InterPro" id="IPR043502">
    <property type="entry name" value="DNA/RNA_pol_sf"/>
</dbReference>
<dbReference type="PANTHER" id="PTHR45861">
    <property type="entry name" value="DNA POLYMERASE ALPHA CATALYTIC SUBUNIT"/>
    <property type="match status" value="1"/>
</dbReference>
<dbReference type="PANTHER" id="PTHR45861:SF1">
    <property type="entry name" value="DNA POLYMERASE ALPHA CATALYTIC SUBUNIT"/>
    <property type="match status" value="1"/>
</dbReference>
<evidence type="ECO:0000259" key="15">
    <source>
        <dbReference type="Pfam" id="PF03104"/>
    </source>
</evidence>
<dbReference type="InterPro" id="IPR006172">
    <property type="entry name" value="DNA-dir_DNA_pol_B"/>
</dbReference>
<evidence type="ECO:0000256" key="8">
    <source>
        <dbReference type="ARBA" id="ARBA00022833"/>
    </source>
</evidence>
<dbReference type="InterPro" id="IPR036397">
    <property type="entry name" value="RNaseH_sf"/>
</dbReference>
<dbReference type="InterPro" id="IPR023211">
    <property type="entry name" value="DNA_pol_palm_dom_sf"/>
</dbReference>
<keyword evidence="3 12" id="KW-0808">Transferase</keyword>
<dbReference type="Gene3D" id="1.10.3200.20">
    <property type="entry name" value="DNA Polymerase alpha, zinc finger"/>
    <property type="match status" value="1"/>
</dbReference>
<dbReference type="CDD" id="cd05532">
    <property type="entry name" value="POLBc_alpha"/>
    <property type="match status" value="1"/>
</dbReference>
<evidence type="ECO:0000256" key="13">
    <source>
        <dbReference type="SAM" id="MobiDB-lite"/>
    </source>
</evidence>
<dbReference type="Gene3D" id="3.90.1600.10">
    <property type="entry name" value="Palm domain of DNA polymerase"/>
    <property type="match status" value="1"/>
</dbReference>
<protein>
    <recommendedName>
        <fullName evidence="12">DNA polymerase</fullName>
        <ecNumber evidence="12">2.7.7.7</ecNumber>
    </recommendedName>
</protein>
<feature type="region of interest" description="Disordered" evidence="13">
    <location>
        <begin position="147"/>
        <end position="235"/>
    </location>
</feature>
<evidence type="ECO:0000256" key="12">
    <source>
        <dbReference type="RuleBase" id="RU000442"/>
    </source>
</evidence>
<keyword evidence="10 12" id="KW-0238">DNA-binding</keyword>
<dbReference type="SUPFAM" id="SSF56672">
    <property type="entry name" value="DNA/RNA polymerases"/>
    <property type="match status" value="1"/>
</dbReference>
<dbReference type="PRINTS" id="PR00106">
    <property type="entry name" value="DNAPOLB"/>
</dbReference>
<feature type="region of interest" description="Disordered" evidence="13">
    <location>
        <begin position="75"/>
        <end position="115"/>
    </location>
</feature>
<feature type="compositionally biased region" description="Basic residues" evidence="13">
    <location>
        <begin position="85"/>
        <end position="97"/>
    </location>
</feature>
<sequence>MDPSSRPRRVSQKKETRLELLKRIREAKERGERFVVETEEKPVYETVDEQTYAKIVQERIEDDWIVDDEIFDDHDGDLEEEESHKKLHRGSTASKKRANPDLRPSTSIKGGSKDIRSLFATSASRKTKRIVDTGAQDAALDDLLAELDTDIPNDPPVKKCKVDKSRKSLPTKTAPQQQPVVAKSRRETAHPVKFRSSQSQSSTTLRPRNPYSVNSQSKEVIARKTSPVKQKTVVQTDQVPELTEDGFEGHDFPVAEETEEAQESPERGIECDIPAVTNWLNEEGEYAEASFEIDTAENSAAIDEESGALRFFWLDAYEDAKNQQGVVFLFGKIPCKDDPTGFCSCCVRVKDLERRMFFLPRPDMYTVKDVYGELRELSGQWKIGKFKCKPTTKKYCFDLADVPSEAEYLEVRYSPTYPSLPADLTGKTFSRLFGTSASFLENLILDLKLRGPCWLEIKGAAPLQPQLSWCKVDYDFSSQHPNKITKLADVVTNPPPSPPIRMVALDVKSVVRKQSNSAEIISVGVLIDNRFYLDRPAGIKAFQSHYLVLAPPKDSVLPYDLSKRMPTWGPQYQSPSTGAENALLCGVDVEPNERALLGRLLTRIHKLDPDLIVGHDLWGNQLDLLVHRLIFHKVAHWHRIGRLRRSTHFAVNFNRTWFMRHTAPGRLVCDTRISARELVRSRTYNLSELTFQILGGDAKSRRQVPASVARQFSSSTTAALFSGKAPVAADDIDEALISGVDLEVDSADLRCLFLTATGVKDLIDFCLSDALLVLRLAHQLQVMPLANQITSICGNVLSRTLAGGRSERNDALLLHAFTEQSYLPPEPVPSTRLQRGRGTKDDISDPQDELHEGRRKPAYAGGLVLDPKVGFYDTYILLLDFNSLYPSIIQEFNLCFTTMERSFFAAKDNTESETTDNEDMYISELISSVTQTSGSKPSQNSQHLPTSRAPGILPTEVRRLVESRKEVKKLIAAASANDTTKVTQWNIRQQALKLTANSVYGCLGFGASRFCARGLAALVTGLGRALLVNTKELVESMKLDVIYGDTDSIMVNTNSTDLLSALAIGDRVKHEVNRRYRLVELDTDGVFAAMLLLAKKKYAALSITHPLQYAEWLKLQPQNQLAALPPPPTKAEMKGLDIVRRDWCRLAAEVGKFCVNALLSGRTTSEAVIQTIHDHLRNVAQQVRDGSLPKTDFVITKMLTKNPEDYPDAKCQPHVQVALRFNRQTGSGGGHCFRAGDTVEYIICEDGTTRSAVQRAYSPAELSYGKKPPENDEESQNQEARQLNVDVHYYLASQIHPVVSRLVAPIEGTSPAHIADCLGLDSASYRKSMAASAAGNGGADEDALQEASDSGSMFQGAFLNDADPLTITCTALRDGKRCQGIALIRASPFTQAGLATWVCPDCGKNLLSTSRHAAAAINALLLQARAHITAYEVGTLVCEDPTCALATRAISCPPVAAAGAPSDGLWVSTGVQQHQHQPLCPLCGAGHSVMRPRYSEIQLYRQLLFYRHLLLPPYEGDARREKKMADQDSPSHLLPIVRETLESGLRHIRRYLDQSAFAMVDLGQIFAGLRALPSQNSQEIGSAAPVNTSVMTTAVAN</sequence>
<feature type="domain" description="DNA polymerase alpha catalytic subunit N-terminal" evidence="17">
    <location>
        <begin position="18"/>
        <end position="69"/>
    </location>
</feature>
<dbReference type="InterPro" id="IPR017964">
    <property type="entry name" value="DNA-dir_DNA_pol_B_CS"/>
</dbReference>
<dbReference type="GO" id="GO:0008270">
    <property type="term" value="F:zinc ion binding"/>
    <property type="evidence" value="ECO:0007669"/>
    <property type="project" value="UniProtKB-KW"/>
</dbReference>
<dbReference type="Gene3D" id="3.30.420.10">
    <property type="entry name" value="Ribonuclease H-like superfamily/Ribonuclease H"/>
    <property type="match status" value="1"/>
</dbReference>
<dbReference type="WBParaSite" id="HDID_0000962901-mRNA-1">
    <property type="protein sequence ID" value="HDID_0000962901-mRNA-1"/>
    <property type="gene ID" value="HDID_0000962901"/>
</dbReference>
<feature type="compositionally biased region" description="Basic and acidic residues" evidence="13">
    <location>
        <begin position="156"/>
        <end position="166"/>
    </location>
</feature>
<feature type="domain" description="DNA-directed DNA polymerase family B exonuclease" evidence="15">
    <location>
        <begin position="432"/>
        <end position="688"/>
    </location>
</feature>
<evidence type="ECO:0000259" key="16">
    <source>
        <dbReference type="Pfam" id="PF08996"/>
    </source>
</evidence>
<dbReference type="Gene3D" id="1.10.287.690">
    <property type="entry name" value="Helix hairpin bin"/>
    <property type="match status" value="1"/>
</dbReference>
<organism evidence="20">
    <name type="scientific">Hymenolepis diminuta</name>
    <name type="common">Rat tapeworm</name>
    <dbReference type="NCBI Taxonomy" id="6216"/>
    <lineage>
        <taxon>Eukaryota</taxon>
        <taxon>Metazoa</taxon>
        <taxon>Spiralia</taxon>
        <taxon>Lophotrochozoa</taxon>
        <taxon>Platyhelminthes</taxon>
        <taxon>Cestoda</taxon>
        <taxon>Eucestoda</taxon>
        <taxon>Cyclophyllidea</taxon>
        <taxon>Hymenolepididae</taxon>
        <taxon>Hymenolepis</taxon>
    </lineage>
</organism>
<dbReference type="GO" id="GO:1902975">
    <property type="term" value="P:mitotic DNA replication initiation"/>
    <property type="evidence" value="ECO:0007669"/>
    <property type="project" value="InterPro"/>
</dbReference>
<dbReference type="OrthoDB" id="6755010at2759"/>